<keyword evidence="4" id="KW-1185">Reference proteome</keyword>
<dbReference type="KEGG" id="hgn:E6W36_14135"/>
<proteinExistence type="predicted"/>
<evidence type="ECO:0000313" key="4">
    <source>
        <dbReference type="Proteomes" id="UP000298714"/>
    </source>
</evidence>
<feature type="domain" description="AB hydrolase-1" evidence="2">
    <location>
        <begin position="60"/>
        <end position="291"/>
    </location>
</feature>
<dbReference type="Gene3D" id="3.40.50.1820">
    <property type="entry name" value="alpha/beta hydrolase"/>
    <property type="match status" value="1"/>
</dbReference>
<feature type="signal peptide" evidence="1">
    <location>
        <begin position="1"/>
        <end position="24"/>
    </location>
</feature>
<evidence type="ECO:0000256" key="1">
    <source>
        <dbReference type="SAM" id="SignalP"/>
    </source>
</evidence>
<dbReference type="Proteomes" id="UP000298714">
    <property type="component" value="Chromosome"/>
</dbReference>
<reference evidence="4" key="1">
    <citation type="submission" date="2019-04" db="EMBL/GenBank/DDBJ databases">
        <title>Complete genome sequence of Sphingomonas sp. W1-2-3.</title>
        <authorList>
            <person name="Im W.T."/>
        </authorList>
    </citation>
    <scope>NUCLEOTIDE SEQUENCE [LARGE SCALE GENOMIC DNA]</scope>
    <source>
        <strain evidence="4">W1-2-3</strain>
    </source>
</reference>
<evidence type="ECO:0000313" key="3">
    <source>
        <dbReference type="EMBL" id="QCI80234.1"/>
    </source>
</evidence>
<dbReference type="Pfam" id="PF00561">
    <property type="entry name" value="Abhydrolase_1"/>
    <property type="match status" value="1"/>
</dbReference>
<organism evidence="3 4">
    <name type="scientific">Hankyongella ginsenosidimutans</name>
    <dbReference type="NCBI Taxonomy" id="1763828"/>
    <lineage>
        <taxon>Bacteria</taxon>
        <taxon>Pseudomonadati</taxon>
        <taxon>Pseudomonadota</taxon>
        <taxon>Alphaproteobacteria</taxon>
        <taxon>Sphingomonadales</taxon>
        <taxon>Sphingomonadaceae</taxon>
        <taxon>Hankyongella</taxon>
    </lineage>
</organism>
<sequence length="308" mass="33689">MKNALLAVLIGACISQMATDRAFAAEELAVAAQSAAFSEQFLDVAGARVRVRTEGPADAPLLVMVHGFTFSLESWDAWAADLRQDYRIVRYDLLGHGLSGPDPQQRYSPDERVAFHHLLMQQLGIKHATLIGNSFGGLLAWRYAVAHPEAVERLILVDAAAYSINGVTDKPVPVPDFMRAYLTSVPEAGLRASLARVYSDISRLTPDRFDTIRKMMTQPGNGDALIGHLEKFTLPDPEADLEKIAVPTLILWGDKDAVIPVEQAHRMAAAIKGSQLQVYENVGHAPQEEAPERTLPDVRAFLATTAQK</sequence>
<dbReference type="InterPro" id="IPR029058">
    <property type="entry name" value="AB_hydrolase_fold"/>
</dbReference>
<dbReference type="AlphaFoldDB" id="A0A4D7C3C2"/>
<dbReference type="InterPro" id="IPR000073">
    <property type="entry name" value="AB_hydrolase_1"/>
</dbReference>
<accession>A0A4D7C3C2</accession>
<dbReference type="EMBL" id="CP039704">
    <property type="protein sequence ID" value="QCI80234.1"/>
    <property type="molecule type" value="Genomic_DNA"/>
</dbReference>
<keyword evidence="3" id="KW-0378">Hydrolase</keyword>
<keyword evidence="1" id="KW-0732">Signal</keyword>
<gene>
    <name evidence="3" type="ORF">E6W36_14135</name>
</gene>
<dbReference type="PANTHER" id="PTHR43689">
    <property type="entry name" value="HYDROLASE"/>
    <property type="match status" value="1"/>
</dbReference>
<dbReference type="RefSeq" id="WP_222873100.1">
    <property type="nucleotide sequence ID" value="NZ_CP039704.1"/>
</dbReference>
<feature type="chain" id="PRO_5020330167" evidence="1">
    <location>
        <begin position="25"/>
        <end position="308"/>
    </location>
</feature>
<evidence type="ECO:0000259" key="2">
    <source>
        <dbReference type="Pfam" id="PF00561"/>
    </source>
</evidence>
<dbReference type="PRINTS" id="PR00111">
    <property type="entry name" value="ABHYDROLASE"/>
</dbReference>
<dbReference type="SUPFAM" id="SSF53474">
    <property type="entry name" value="alpha/beta-Hydrolases"/>
    <property type="match status" value="1"/>
</dbReference>
<name>A0A4D7C3C2_9SPHN</name>
<protein>
    <submittedName>
        <fullName evidence="3">Alpha/beta hydrolase</fullName>
    </submittedName>
</protein>
<dbReference type="PANTHER" id="PTHR43689:SF8">
    <property type="entry name" value="ALPHA_BETA-HYDROLASES SUPERFAMILY PROTEIN"/>
    <property type="match status" value="1"/>
</dbReference>
<dbReference type="GO" id="GO:0016787">
    <property type="term" value="F:hydrolase activity"/>
    <property type="evidence" value="ECO:0007669"/>
    <property type="project" value="UniProtKB-KW"/>
</dbReference>